<evidence type="ECO:0000313" key="2">
    <source>
        <dbReference type="Proteomes" id="UP001172386"/>
    </source>
</evidence>
<keyword evidence="2" id="KW-1185">Reference proteome</keyword>
<protein>
    <submittedName>
        <fullName evidence="1">Uncharacterized protein</fullName>
    </submittedName>
</protein>
<comment type="caution">
    <text evidence="1">The sequence shown here is derived from an EMBL/GenBank/DDBJ whole genome shotgun (WGS) entry which is preliminary data.</text>
</comment>
<name>A0ACC2ZSF3_9EURO</name>
<dbReference type="Proteomes" id="UP001172386">
    <property type="component" value="Unassembled WGS sequence"/>
</dbReference>
<accession>A0ACC2ZSF3</accession>
<reference evidence="1" key="1">
    <citation type="submission" date="2022-10" db="EMBL/GenBank/DDBJ databases">
        <title>Culturing micro-colonial fungi from biological soil crusts in the Mojave desert and describing Neophaeococcomyces mojavensis, and introducing the new genera and species Taxawa tesnikishii.</title>
        <authorList>
            <person name="Kurbessoian T."/>
            <person name="Stajich J.E."/>
        </authorList>
    </citation>
    <scope>NUCLEOTIDE SEQUENCE</scope>
    <source>
        <strain evidence="1">JES_112</strain>
    </source>
</reference>
<dbReference type="EMBL" id="JAPDRQ010000332">
    <property type="protein sequence ID" value="KAJ9650542.1"/>
    <property type="molecule type" value="Genomic_DNA"/>
</dbReference>
<sequence>MSAAPGASSLAAELATPPPPRPPVISTVALTVNGKRRELELDTRTTLLDALREHLKLTGTKKGCDHGQCGACTVLVNGERINACLSLAVQHQGDAITTIEGLGTPDDLHPMQAAFIKHDGYQCGYCTPGQICSAVAVLDEIKRGVPSHAQADVSARPWATNMEMRERMSGNLCRCGAYSNIAEAMEEAAKAVAGTEGAKFLAGGTNLLDLMKLEVETPAHLVDVQDIGLDRIEPTDEGGLRIGTLVTNTALASHERVRRDYAVLTRAIVAGASGQLRNKATTGGNLLQRTRCPYFYDPNLPCNKRLPGSGCGALEGFSRQMGVIGTSDSCIATYPGDMAVALRVLDASIQTVSGDGSTRSIPIADFHRSPGDRPQQDNVLQRGELITHVTLPEPLGGRHVYHKVRDRASYAFALVSVAAVVQRDGSARFAFGGVAPKPWRVEAAEPLLRDGVKAAARQVFAGARPTRENARAGGRRALMPLEFNAPAGDNLFDKAKVVGKSTPRIDGPRKTTGTAPYAYERHDVAPNQAYGYIVGAGIGKGRIISMDASRARAAPGVLAVITAPETKPVGKSNWNNAPLFGGPDVAHYHQAIACVVAETFEQARAAAALIRTRYERGKGRFDFPALAPSAPLAKGRDGKPDRQALGDFDTAYASAAVKLDEIYHTSDESHSMMEPHATIAAWEGDTLTLWTANQMIDWARQGMAAILGIDPAKVRVDSPYIGGGFGGKLFIRADAVLAALAAKQVGRPVKIALQRPLMPNNTTHRHATLQRVRIGCGKDGRISAIAHENWSGNINGEDGENGTLQTPKLYAGANRLVANYIATLDMPEGNAMRAPGEAPGHMALEVAMDEMAEKLGLDPIAFRILNEPEVVPGDPSKKFSDRNLVRCLREGAERFNWNKRNARPAQVREGHWLVGMGVSAGYRGAPTMKSAARVRLDGEGGVIVETDMTDIGTGSYTIIAQTAAETMGVPLDRVQVTLGDSRHPASAGSGGQWGAASSTAGVYAACVSLRRKVGEKVGFDGDTADFANGRIQAGGRTIKLAEAGTLSAEDGIAFGDFKQGYDVGTYAGHFCEVAVHAYTGETRIRRMLAVCDGGRILNPLSARSQVIGGMVMGAGATLMEELVVDKRLGLFINHDLAGYEVPVHADIPYQEVVFLDTLDPVISPMKAKGVGELGICGVGAAIANAIYNATGVRVRNYPITLDKLLPGLPDVSAAGGGEPGDLAEDLSAAPGFLAEGSPRGVLETALTRVRAGERAVLALVLETDGSTYAGAGDMVLFCNGSQVGWLSGGCLEPELARRAEQVSAAGRVDWIEIDTRSDDDLLSGSALGCRGRLRIALLPLRAMSGIDAVIEAWLREGVSLQRDLRTSGQVVFRAGHREQAWQLHPMDGAQSFGEGAWHLPLLRLPRALVLGGGPETPSLVPLLRGLGWRVSVAERRARWASAGQCADVHLQTNPAEALHGDPCDAALVMHHDFELDREALVALADTKVAFIGLLAPLPVPETSITGRPEHRRPRARGDFAQHRRAAAAMAKRARQVTDAHAVVVLAAGGSTRLGQPKQLLTRQGETLVHRVVRLARELAPAQVLVVVGANAQAVTSSIAGLDATPVTNHHWERGLASSLQVAGAHLLPTVTAVMVVACDQPAIERSHLQALLTGARASASGCAGTRHGDALGIPAVVPRAWFNSAGATGDRGFGARLRQLPVDTVHVLQAPELGLDIDTPEDLARARDAGWIDAGR</sequence>
<evidence type="ECO:0000313" key="1">
    <source>
        <dbReference type="EMBL" id="KAJ9650542.1"/>
    </source>
</evidence>
<proteinExistence type="predicted"/>
<gene>
    <name evidence="1" type="ORF">H2198_010157</name>
</gene>
<organism evidence="1 2">
    <name type="scientific">Neophaeococcomyces mojaviensis</name>
    <dbReference type="NCBI Taxonomy" id="3383035"/>
    <lineage>
        <taxon>Eukaryota</taxon>
        <taxon>Fungi</taxon>
        <taxon>Dikarya</taxon>
        <taxon>Ascomycota</taxon>
        <taxon>Pezizomycotina</taxon>
        <taxon>Eurotiomycetes</taxon>
        <taxon>Chaetothyriomycetidae</taxon>
        <taxon>Chaetothyriales</taxon>
        <taxon>Chaetothyriales incertae sedis</taxon>
        <taxon>Neophaeococcomyces</taxon>
    </lineage>
</organism>